<dbReference type="Gramene" id="MELO3C011958.2.1">
    <property type="protein sequence ID" value="MELO3C011958.2.1"/>
    <property type="gene ID" value="MELO3C011958.2"/>
</dbReference>
<dbReference type="GO" id="GO:0004860">
    <property type="term" value="F:protein kinase inhibitor activity"/>
    <property type="evidence" value="ECO:0007669"/>
    <property type="project" value="UniProtKB-KW"/>
</dbReference>
<dbReference type="GO" id="GO:0032875">
    <property type="term" value="P:regulation of DNA endoreduplication"/>
    <property type="evidence" value="ECO:0007669"/>
    <property type="project" value="InterPro"/>
</dbReference>
<name>A0A9I9D2B7_CUCME</name>
<dbReference type="PANTHER" id="PTHR33142:SF15">
    <property type="entry name" value="CYCLIN-DEPENDENT PROTEIN KINASE INHIBITOR SMR4"/>
    <property type="match status" value="1"/>
</dbReference>
<protein>
    <submittedName>
        <fullName evidence="4">Uncharacterized protein</fullName>
    </submittedName>
</protein>
<dbReference type="InterPro" id="IPR040389">
    <property type="entry name" value="SMR"/>
</dbReference>
<evidence type="ECO:0000256" key="3">
    <source>
        <dbReference type="SAM" id="MobiDB-lite"/>
    </source>
</evidence>
<evidence type="ECO:0000256" key="2">
    <source>
        <dbReference type="ARBA" id="ARBA00023306"/>
    </source>
</evidence>
<proteinExistence type="predicted"/>
<dbReference type="EnsemblPlants" id="MELO3C011958.2.1">
    <property type="protein sequence ID" value="MELO3C011958.2.1"/>
    <property type="gene ID" value="MELO3C011958.2"/>
</dbReference>
<feature type="region of interest" description="Disordered" evidence="3">
    <location>
        <begin position="74"/>
        <end position="110"/>
    </location>
</feature>
<keyword evidence="2" id="KW-0131">Cell cycle</keyword>
<evidence type="ECO:0000256" key="1">
    <source>
        <dbReference type="ARBA" id="ARBA00023013"/>
    </source>
</evidence>
<evidence type="ECO:0000313" key="4">
    <source>
        <dbReference type="EnsemblPlants" id="MELO3C011958.2.1"/>
    </source>
</evidence>
<accession>A0A9I9D2B7</accession>
<dbReference type="AlphaFoldDB" id="A0A9I9D2B7"/>
<sequence>SLSTSPFIPLFIPLLLYYFPSSFSPFPTTTVPLKLMAFSENFRKDMGFEFDPEKWVITGIQLRPPLLLTINKEHNHCDNEDQPPTPTGDECRIRSGSKCPPAPKKPKSSLKFNHSNMRQFFKPPDLEVVFSRHVERAN</sequence>
<reference evidence="4" key="1">
    <citation type="submission" date="2023-03" db="UniProtKB">
        <authorList>
            <consortium name="EnsemblPlants"/>
        </authorList>
    </citation>
    <scope>IDENTIFICATION</scope>
</reference>
<dbReference type="PANTHER" id="PTHR33142">
    <property type="entry name" value="CYCLIN-DEPENDENT PROTEIN KINASE INHIBITOR SMR13"/>
    <property type="match status" value="1"/>
</dbReference>
<dbReference type="GO" id="GO:0005634">
    <property type="term" value="C:nucleus"/>
    <property type="evidence" value="ECO:0007669"/>
    <property type="project" value="TreeGrafter"/>
</dbReference>
<organism evidence="4">
    <name type="scientific">Cucumis melo</name>
    <name type="common">Muskmelon</name>
    <dbReference type="NCBI Taxonomy" id="3656"/>
    <lineage>
        <taxon>Eukaryota</taxon>
        <taxon>Viridiplantae</taxon>
        <taxon>Streptophyta</taxon>
        <taxon>Embryophyta</taxon>
        <taxon>Tracheophyta</taxon>
        <taxon>Spermatophyta</taxon>
        <taxon>Magnoliopsida</taxon>
        <taxon>eudicotyledons</taxon>
        <taxon>Gunneridae</taxon>
        <taxon>Pentapetalae</taxon>
        <taxon>rosids</taxon>
        <taxon>fabids</taxon>
        <taxon>Cucurbitales</taxon>
        <taxon>Cucurbitaceae</taxon>
        <taxon>Benincaseae</taxon>
        <taxon>Cucumis</taxon>
    </lineage>
</organism>
<keyword evidence="1" id="KW-0649">Protein kinase inhibitor</keyword>